<keyword evidence="2" id="KW-1133">Transmembrane helix</keyword>
<feature type="region of interest" description="Disordered" evidence="1">
    <location>
        <begin position="621"/>
        <end position="664"/>
    </location>
</feature>
<gene>
    <name evidence="3" type="ORF">CVT25_015095</name>
</gene>
<keyword evidence="2" id="KW-0812">Transmembrane</keyword>
<organism evidence="3 4">
    <name type="scientific">Psilocybe cyanescens</name>
    <dbReference type="NCBI Taxonomy" id="93625"/>
    <lineage>
        <taxon>Eukaryota</taxon>
        <taxon>Fungi</taxon>
        <taxon>Dikarya</taxon>
        <taxon>Basidiomycota</taxon>
        <taxon>Agaricomycotina</taxon>
        <taxon>Agaricomycetes</taxon>
        <taxon>Agaricomycetidae</taxon>
        <taxon>Agaricales</taxon>
        <taxon>Agaricineae</taxon>
        <taxon>Strophariaceae</taxon>
        <taxon>Psilocybe</taxon>
    </lineage>
</organism>
<dbReference type="Proteomes" id="UP000283269">
    <property type="component" value="Unassembled WGS sequence"/>
</dbReference>
<dbReference type="EMBL" id="NHYD01003264">
    <property type="protein sequence ID" value="PPQ81340.1"/>
    <property type="molecule type" value="Genomic_DNA"/>
</dbReference>
<proteinExistence type="predicted"/>
<feature type="compositionally biased region" description="Acidic residues" evidence="1">
    <location>
        <begin position="483"/>
        <end position="497"/>
    </location>
</feature>
<evidence type="ECO:0000313" key="4">
    <source>
        <dbReference type="Proteomes" id="UP000283269"/>
    </source>
</evidence>
<sequence>MLSSSSTAATGAATSTSTGQRLHLELQDMIIDKVKSEGELAALRTCLLVSRSFRDRALRYIFKKVCLCDTPKPSGPELWEKRVRLLSQIAASTLIFNIPNPFSHIQKVFFSFDLARLSVSTDEARVSDLAQNICVILDAITKYSQKLQEFNLTSNVENAHDPYYYSDWAQLPHCVQSSLIKLACAHRLKSLCLQFITNIPRCLLWGSTMSELVIWGEVAQDEPTSQALLDDDNGRALTLPAIQKIETTVEALPSVIHLYPGEDRTAGMSVVSLHFNIDIFIHLADASAATLADLRRLDNAARSISVAYPSLKELSIDFTYCISAYGNPYLMYAKFDITSLKELNSLHLTFFDVSYEPDVDGPDRTVPYVTELVAFLTRCPSSLTLITWELGFDILDKEDDSHLWNLGEEWRELDAVLKKNFPNLKGFHLHLQATVYNSEPPMDEDSLLKDAHCNLVKSLPFLASRLLELHLKVRRVDRKISEDDISEQSEDSEDPEDHPEHSLDRSYQEEFGVILDWRNSMNPAPRLEYRDRIVDQTLINATQGINRPLFMILLLAFIVFVLYVIFSIGHLCASRAANVIPPGPLDPEDRILIEKEHVRSSRFAFVKSPYDAFSRYTEQVASSGAHKGRSNRSLPYSGTKLVSITSPQGTTPSLPPPAYKSPSPSSIPHWSAPHWSDSYSFPDTHKTPLNPCAIPKRRFAAIPKLRIRKTIPPSVSKPIMHPEEPLPGPPIESEYLKSQSATLKPCIAPRSMYNHVVHPPAIYLPSPSQAYVFNNRDSPSVREKNKHFLSVGRPSALSGPPKLDLAFASYNIGLAF</sequence>
<keyword evidence="2" id="KW-0472">Membrane</keyword>
<name>A0A409WS42_PSICY</name>
<reference evidence="3 4" key="1">
    <citation type="journal article" date="2018" name="Evol. Lett.">
        <title>Horizontal gene cluster transfer increased hallucinogenic mushroom diversity.</title>
        <authorList>
            <person name="Reynolds H.T."/>
            <person name="Vijayakumar V."/>
            <person name="Gluck-Thaler E."/>
            <person name="Korotkin H.B."/>
            <person name="Matheny P.B."/>
            <person name="Slot J.C."/>
        </authorList>
    </citation>
    <scope>NUCLEOTIDE SEQUENCE [LARGE SCALE GENOMIC DNA]</scope>
    <source>
        <strain evidence="3 4">2631</strain>
    </source>
</reference>
<feature type="transmembrane region" description="Helical" evidence="2">
    <location>
        <begin position="549"/>
        <end position="566"/>
    </location>
</feature>
<accession>A0A409WS42</accession>
<evidence type="ECO:0000256" key="1">
    <source>
        <dbReference type="SAM" id="MobiDB-lite"/>
    </source>
</evidence>
<keyword evidence="4" id="KW-1185">Reference proteome</keyword>
<evidence type="ECO:0000313" key="3">
    <source>
        <dbReference type="EMBL" id="PPQ81340.1"/>
    </source>
</evidence>
<dbReference type="OrthoDB" id="3063842at2759"/>
<dbReference type="AlphaFoldDB" id="A0A409WS42"/>
<dbReference type="InParanoid" id="A0A409WS42"/>
<feature type="compositionally biased region" description="Polar residues" evidence="1">
    <location>
        <begin position="631"/>
        <end position="651"/>
    </location>
</feature>
<feature type="region of interest" description="Disordered" evidence="1">
    <location>
        <begin position="482"/>
        <end position="504"/>
    </location>
</feature>
<protein>
    <submittedName>
        <fullName evidence="3">Uncharacterized protein</fullName>
    </submittedName>
</protein>
<evidence type="ECO:0000256" key="2">
    <source>
        <dbReference type="SAM" id="Phobius"/>
    </source>
</evidence>
<comment type="caution">
    <text evidence="3">The sequence shown here is derived from an EMBL/GenBank/DDBJ whole genome shotgun (WGS) entry which is preliminary data.</text>
</comment>